<feature type="domain" description="PAC" evidence="16">
    <location>
        <begin position="645"/>
        <end position="701"/>
    </location>
</feature>
<keyword evidence="4" id="KW-0808">Transferase</keyword>
<dbReference type="GO" id="GO:0005524">
    <property type="term" value="F:ATP binding"/>
    <property type="evidence" value="ECO:0007669"/>
    <property type="project" value="UniProtKB-KW"/>
</dbReference>
<dbReference type="CDD" id="cd00130">
    <property type="entry name" value="PAS"/>
    <property type="match status" value="2"/>
</dbReference>
<evidence type="ECO:0000256" key="7">
    <source>
        <dbReference type="ARBA" id="ARBA00022840"/>
    </source>
</evidence>
<dbReference type="SMART" id="SM00091">
    <property type="entry name" value="PAS"/>
    <property type="match status" value="2"/>
</dbReference>
<dbReference type="SUPFAM" id="SSF52172">
    <property type="entry name" value="CheY-like"/>
    <property type="match status" value="1"/>
</dbReference>
<dbReference type="InterPro" id="IPR000700">
    <property type="entry name" value="PAS-assoc_C"/>
</dbReference>
<keyword evidence="5" id="KW-0547">Nucleotide-binding</keyword>
<dbReference type="InterPro" id="IPR000014">
    <property type="entry name" value="PAS"/>
</dbReference>
<evidence type="ECO:0000256" key="4">
    <source>
        <dbReference type="ARBA" id="ARBA00022679"/>
    </source>
</evidence>
<keyword evidence="7" id="KW-0067">ATP-binding</keyword>
<dbReference type="GO" id="GO:0000155">
    <property type="term" value="F:phosphorelay sensor kinase activity"/>
    <property type="evidence" value="ECO:0007669"/>
    <property type="project" value="InterPro"/>
</dbReference>
<evidence type="ECO:0000256" key="6">
    <source>
        <dbReference type="ARBA" id="ARBA00022777"/>
    </source>
</evidence>
<gene>
    <name evidence="17" type="ORF">EOD41_18255</name>
</gene>
<dbReference type="InterPro" id="IPR005467">
    <property type="entry name" value="His_kinase_dom"/>
</dbReference>
<dbReference type="FunFam" id="1.10.287.130:FF:000002">
    <property type="entry name" value="Two-component osmosensing histidine kinase"/>
    <property type="match status" value="1"/>
</dbReference>
<dbReference type="InterPro" id="IPR013767">
    <property type="entry name" value="PAS_fold"/>
</dbReference>
<dbReference type="SUPFAM" id="SSF55874">
    <property type="entry name" value="ATPase domain of HSP90 chaperone/DNA topoisomerase II/histidine kinase"/>
    <property type="match status" value="1"/>
</dbReference>
<protein>
    <recommendedName>
        <fullName evidence="10">Sensory/regulatory protein RpfC</fullName>
        <ecNumber evidence="2">2.7.13.3</ecNumber>
    </recommendedName>
</protein>
<dbReference type="Pfam" id="PF00072">
    <property type="entry name" value="Response_reg"/>
    <property type="match status" value="1"/>
</dbReference>
<dbReference type="EMBL" id="SACK01000010">
    <property type="protein sequence ID" value="RVT98030.1"/>
    <property type="molecule type" value="Genomic_DNA"/>
</dbReference>
<feature type="transmembrane region" description="Helical" evidence="12">
    <location>
        <begin position="142"/>
        <end position="164"/>
    </location>
</feature>
<evidence type="ECO:0000259" key="15">
    <source>
        <dbReference type="PROSITE" id="PS50112"/>
    </source>
</evidence>
<accession>A0A3S2UJ18</accession>
<feature type="transmembrane region" description="Helical" evidence="12">
    <location>
        <begin position="119"/>
        <end position="136"/>
    </location>
</feature>
<dbReference type="SMART" id="SM00448">
    <property type="entry name" value="REC"/>
    <property type="match status" value="1"/>
</dbReference>
<proteinExistence type="predicted"/>
<dbReference type="CDD" id="cd17546">
    <property type="entry name" value="REC_hyHK_CKI1_RcsC-like"/>
    <property type="match status" value="1"/>
</dbReference>
<dbReference type="PANTHER" id="PTHR45339:SF1">
    <property type="entry name" value="HYBRID SIGNAL TRANSDUCTION HISTIDINE KINASE J"/>
    <property type="match status" value="1"/>
</dbReference>
<feature type="transmembrane region" description="Helical" evidence="12">
    <location>
        <begin position="12"/>
        <end position="32"/>
    </location>
</feature>
<feature type="modified residue" description="4-aspartylphosphate" evidence="11">
    <location>
        <position position="1013"/>
    </location>
</feature>
<dbReference type="InterPro" id="IPR035965">
    <property type="entry name" value="PAS-like_dom_sf"/>
</dbReference>
<dbReference type="InterPro" id="IPR011006">
    <property type="entry name" value="CheY-like_superfamily"/>
</dbReference>
<evidence type="ECO:0000256" key="10">
    <source>
        <dbReference type="ARBA" id="ARBA00068150"/>
    </source>
</evidence>
<dbReference type="GO" id="GO:0006355">
    <property type="term" value="P:regulation of DNA-templated transcription"/>
    <property type="evidence" value="ECO:0007669"/>
    <property type="project" value="InterPro"/>
</dbReference>
<feature type="domain" description="PAC" evidence="16">
    <location>
        <begin position="525"/>
        <end position="577"/>
    </location>
</feature>
<dbReference type="Gene3D" id="3.30.450.20">
    <property type="entry name" value="PAS domain"/>
    <property type="match status" value="4"/>
</dbReference>
<reference evidence="17 18" key="1">
    <citation type="submission" date="2019-01" db="EMBL/GenBank/DDBJ databases">
        <authorList>
            <person name="Chen W.-M."/>
        </authorList>
    </citation>
    <scope>NUCLEOTIDE SEQUENCE [LARGE SCALE GENOMIC DNA]</scope>
    <source>
        <strain evidence="17 18">YBJ-36</strain>
    </source>
</reference>
<evidence type="ECO:0000313" key="17">
    <source>
        <dbReference type="EMBL" id="RVT98030.1"/>
    </source>
</evidence>
<feature type="domain" description="PAC" evidence="16">
    <location>
        <begin position="396"/>
        <end position="449"/>
    </location>
</feature>
<comment type="catalytic activity">
    <reaction evidence="1">
        <text>ATP + protein L-histidine = ADP + protein N-phospho-L-histidine.</text>
        <dbReference type="EC" id="2.7.13.3"/>
    </reaction>
</comment>
<dbReference type="PROSITE" id="PS50113">
    <property type="entry name" value="PAC"/>
    <property type="match status" value="3"/>
</dbReference>
<dbReference type="CDD" id="cd16922">
    <property type="entry name" value="HATPase_EvgS-ArcB-TorS-like"/>
    <property type="match status" value="1"/>
</dbReference>
<name>A0A3S2UJ18_9SPHI</name>
<dbReference type="Pfam" id="PF13426">
    <property type="entry name" value="PAS_9"/>
    <property type="match status" value="1"/>
</dbReference>
<evidence type="ECO:0000259" key="13">
    <source>
        <dbReference type="PROSITE" id="PS50109"/>
    </source>
</evidence>
<dbReference type="CDD" id="cd00082">
    <property type="entry name" value="HisKA"/>
    <property type="match status" value="1"/>
</dbReference>
<dbReference type="SUPFAM" id="SSF47384">
    <property type="entry name" value="Homodimeric domain of signal transducing histidine kinase"/>
    <property type="match status" value="1"/>
</dbReference>
<dbReference type="SMART" id="SM00086">
    <property type="entry name" value="PAC"/>
    <property type="match status" value="3"/>
</dbReference>
<dbReference type="PROSITE" id="PS50110">
    <property type="entry name" value="RESPONSE_REGULATORY"/>
    <property type="match status" value="1"/>
</dbReference>
<evidence type="ECO:0000256" key="2">
    <source>
        <dbReference type="ARBA" id="ARBA00012438"/>
    </source>
</evidence>
<dbReference type="PROSITE" id="PS50109">
    <property type="entry name" value="HIS_KIN"/>
    <property type="match status" value="1"/>
</dbReference>
<keyword evidence="8" id="KW-0902">Two-component regulatory system</keyword>
<dbReference type="SUPFAM" id="SSF55785">
    <property type="entry name" value="PYP-like sensor domain (PAS domain)"/>
    <property type="match status" value="4"/>
</dbReference>
<dbReference type="Pfam" id="PF02518">
    <property type="entry name" value="HATPase_c"/>
    <property type="match status" value="1"/>
</dbReference>
<dbReference type="RefSeq" id="WP_127707641.1">
    <property type="nucleotide sequence ID" value="NZ_SACK01000010.1"/>
</dbReference>
<keyword evidence="12" id="KW-0812">Transmembrane</keyword>
<dbReference type="Gene3D" id="1.10.287.130">
    <property type="match status" value="1"/>
</dbReference>
<dbReference type="Pfam" id="PF00512">
    <property type="entry name" value="HisKA"/>
    <property type="match status" value="1"/>
</dbReference>
<dbReference type="SMART" id="SM00387">
    <property type="entry name" value="HATPase_c"/>
    <property type="match status" value="1"/>
</dbReference>
<evidence type="ECO:0000313" key="18">
    <source>
        <dbReference type="Proteomes" id="UP000282759"/>
    </source>
</evidence>
<dbReference type="InterPro" id="IPR036097">
    <property type="entry name" value="HisK_dim/P_sf"/>
</dbReference>
<evidence type="ECO:0000259" key="16">
    <source>
        <dbReference type="PROSITE" id="PS50113"/>
    </source>
</evidence>
<dbReference type="PRINTS" id="PR00344">
    <property type="entry name" value="BCTRLSENSOR"/>
</dbReference>
<evidence type="ECO:0000256" key="8">
    <source>
        <dbReference type="ARBA" id="ARBA00023012"/>
    </source>
</evidence>
<dbReference type="InterPro" id="IPR036890">
    <property type="entry name" value="HATPase_C_sf"/>
</dbReference>
<keyword evidence="12" id="KW-1133">Transmembrane helix</keyword>
<dbReference type="InterPro" id="IPR003661">
    <property type="entry name" value="HisK_dim/P_dom"/>
</dbReference>
<feature type="domain" description="Histidine kinase" evidence="13">
    <location>
        <begin position="719"/>
        <end position="939"/>
    </location>
</feature>
<dbReference type="Gene3D" id="2.10.70.100">
    <property type="match status" value="2"/>
</dbReference>
<dbReference type="SMART" id="SM00388">
    <property type="entry name" value="HisKA"/>
    <property type="match status" value="1"/>
</dbReference>
<evidence type="ECO:0000256" key="1">
    <source>
        <dbReference type="ARBA" id="ARBA00000085"/>
    </source>
</evidence>
<dbReference type="PROSITE" id="PS50112">
    <property type="entry name" value="PAS"/>
    <property type="match status" value="1"/>
</dbReference>
<dbReference type="InterPro" id="IPR001789">
    <property type="entry name" value="Sig_transdc_resp-reg_receiver"/>
</dbReference>
<feature type="domain" description="Response regulatory" evidence="14">
    <location>
        <begin position="964"/>
        <end position="1078"/>
    </location>
</feature>
<evidence type="ECO:0000256" key="12">
    <source>
        <dbReference type="SAM" id="Phobius"/>
    </source>
</evidence>
<sequence>MHIKNRLTALLYNDGSVYRLLLIAMCAAGPVLHYLCADNLFDPFYLRAANSILCLITLALSFIPNRLYYRVSLYLTMIAMIATNNGILLSENNFARVYMFSSLIIFMGLALLCKRRREFAGLIILNTAAVFIAYFYSPDPQIGIVTFTLLQLAFATICCVAYVIRRNLHYKFKKAVNRLTQLNQSLVQNQQKLRESRNQLHALINSINDIVFEVDEQKNILNVWFNEQLPLHFNPRDLLMRPLDEIIGYEKALPFGNAVDYVLQHKKGTSLEFRSVFGYDKWFMAKLMPVIDREGNYTSRISVAITDISGQKKYEQALKDNEALLLEAHAIAKLGNWWFDNETKQNYWSGNLFKLLEMHHMPDNADKFSVYINLVHPDDLESAKAFFADIVTSSIKTFEHKIITPKGNLKYMKVVRGDIVYDERGNFKRISGVIQDITEIRLSEKSAKVNRAELIEAQTIAKIGNWSINANRVATWSDEVNNIYESRRAVNASRYYARAILKHVHPDDKYIVKKLLKSPASATDTSYEYRIITPSGKVKHLSIIVGKLLLRDGNLRKIIGTIQDITERKNAEIEFKRSENKYRLVLETVKLAAVTVDSSGAVIFCNRFLADLLGHEQHEIIGRNWIDSFIPDNLREHLKSWIATSNAKAHFINPVICRDGEQRIISWQNTVTYNELGDIKEITAIGEDITDQQKATQELISAKEDAERSSKFKSEFLSTMSHEIRTPMNAVIGATNLLLTDSPKPEQLEYLNTLKFSGENLLAIINDILDYNKIEAGKLELNRAPVNLQQLTQRIWQSFTLRAKEKGIDLKLIADSTLPEYILADQGRLSQILNNLISNAVKFTHIGGVFINIDKAAETDTHVDIAFSVTDTGIGIAPENLNVIFDPFIQETQTSGDYGGTGLGLAITKRLIELHQSTIRVSSEVNKGTRFTFTIQFELPGKHEKTPESIQIANNISQDLKGMRVLVVDDNRMNLLIASKFLKKWHAQVDEALNGKLAVDMAENTNYDLIIMDLQMPVMDGFEATRIIKKIHPNIPVIALTADAMPETFNKAFEAGIADFLTKPFLPETLFEKVSKHRERMGQQQ</sequence>
<feature type="domain" description="PAS" evidence="15">
    <location>
        <begin position="578"/>
        <end position="640"/>
    </location>
</feature>
<comment type="subunit">
    <text evidence="9">At low DSF concentrations, interacts with RpfF.</text>
</comment>
<dbReference type="NCBIfam" id="TIGR00229">
    <property type="entry name" value="sensory_box"/>
    <property type="match status" value="2"/>
</dbReference>
<dbReference type="Gene3D" id="3.30.565.10">
    <property type="entry name" value="Histidine kinase-like ATPase, C-terminal domain"/>
    <property type="match status" value="1"/>
</dbReference>
<organism evidence="17 18">
    <name type="scientific">Mucilaginibacter limnophilus</name>
    <dbReference type="NCBI Taxonomy" id="1932778"/>
    <lineage>
        <taxon>Bacteria</taxon>
        <taxon>Pseudomonadati</taxon>
        <taxon>Bacteroidota</taxon>
        <taxon>Sphingobacteriia</taxon>
        <taxon>Sphingobacteriales</taxon>
        <taxon>Sphingobacteriaceae</taxon>
        <taxon>Mucilaginibacter</taxon>
    </lineage>
</organism>
<comment type="caution">
    <text evidence="17">The sequence shown here is derived from an EMBL/GenBank/DDBJ whole genome shotgun (WGS) entry which is preliminary data.</text>
</comment>
<keyword evidence="3 11" id="KW-0597">Phosphoprotein</keyword>
<evidence type="ECO:0000256" key="5">
    <source>
        <dbReference type="ARBA" id="ARBA00022741"/>
    </source>
</evidence>
<evidence type="ECO:0000256" key="3">
    <source>
        <dbReference type="ARBA" id="ARBA00022553"/>
    </source>
</evidence>
<dbReference type="EC" id="2.7.13.3" evidence="2"/>
<keyword evidence="12" id="KW-0472">Membrane</keyword>
<dbReference type="InterPro" id="IPR001610">
    <property type="entry name" value="PAC"/>
</dbReference>
<evidence type="ECO:0000256" key="11">
    <source>
        <dbReference type="PROSITE-ProRule" id="PRU00169"/>
    </source>
</evidence>
<feature type="transmembrane region" description="Helical" evidence="12">
    <location>
        <begin position="44"/>
        <end position="64"/>
    </location>
</feature>
<feature type="transmembrane region" description="Helical" evidence="12">
    <location>
        <begin position="95"/>
        <end position="112"/>
    </location>
</feature>
<dbReference type="InterPro" id="IPR004358">
    <property type="entry name" value="Sig_transdc_His_kin-like_C"/>
</dbReference>
<evidence type="ECO:0000259" key="14">
    <source>
        <dbReference type="PROSITE" id="PS50110"/>
    </source>
</evidence>
<dbReference type="OrthoDB" id="9811889at2"/>
<dbReference type="Gene3D" id="3.40.50.2300">
    <property type="match status" value="1"/>
</dbReference>
<keyword evidence="6 17" id="KW-0418">Kinase</keyword>
<dbReference type="AlphaFoldDB" id="A0A3S2UJ18"/>
<dbReference type="PANTHER" id="PTHR45339">
    <property type="entry name" value="HYBRID SIGNAL TRANSDUCTION HISTIDINE KINASE J"/>
    <property type="match status" value="1"/>
</dbReference>
<dbReference type="Proteomes" id="UP000282759">
    <property type="component" value="Unassembled WGS sequence"/>
</dbReference>
<evidence type="ECO:0000256" key="9">
    <source>
        <dbReference type="ARBA" id="ARBA00064003"/>
    </source>
</evidence>
<dbReference type="Pfam" id="PF00989">
    <property type="entry name" value="PAS"/>
    <property type="match status" value="1"/>
</dbReference>
<feature type="transmembrane region" description="Helical" evidence="12">
    <location>
        <begin position="71"/>
        <end position="89"/>
    </location>
</feature>
<dbReference type="FunFam" id="3.30.565.10:FF:000010">
    <property type="entry name" value="Sensor histidine kinase RcsC"/>
    <property type="match status" value="1"/>
</dbReference>
<dbReference type="InterPro" id="IPR003594">
    <property type="entry name" value="HATPase_dom"/>
</dbReference>
<keyword evidence="18" id="KW-1185">Reference proteome</keyword>